<dbReference type="Proteomes" id="UP000735302">
    <property type="component" value="Unassembled WGS sequence"/>
</dbReference>
<evidence type="ECO:0000313" key="1">
    <source>
        <dbReference type="EMBL" id="GFN76934.1"/>
    </source>
</evidence>
<evidence type="ECO:0000313" key="2">
    <source>
        <dbReference type="Proteomes" id="UP000735302"/>
    </source>
</evidence>
<name>A0AAV3Y230_9GAST</name>
<keyword evidence="2" id="KW-1185">Reference proteome</keyword>
<comment type="caution">
    <text evidence="1">The sequence shown here is derived from an EMBL/GenBank/DDBJ whole genome shotgun (WGS) entry which is preliminary data.</text>
</comment>
<protein>
    <submittedName>
        <fullName evidence="1">Uncharacterized protein</fullName>
    </submittedName>
</protein>
<dbReference type="EMBL" id="BLXT01000430">
    <property type="protein sequence ID" value="GFN76934.1"/>
    <property type="molecule type" value="Genomic_DNA"/>
</dbReference>
<accession>A0AAV3Y230</accession>
<reference evidence="1 2" key="1">
    <citation type="journal article" date="2021" name="Elife">
        <title>Chloroplast acquisition without the gene transfer in kleptoplastic sea slugs, Plakobranchus ocellatus.</title>
        <authorList>
            <person name="Maeda T."/>
            <person name="Takahashi S."/>
            <person name="Yoshida T."/>
            <person name="Shimamura S."/>
            <person name="Takaki Y."/>
            <person name="Nagai Y."/>
            <person name="Toyoda A."/>
            <person name="Suzuki Y."/>
            <person name="Arimoto A."/>
            <person name="Ishii H."/>
            <person name="Satoh N."/>
            <person name="Nishiyama T."/>
            <person name="Hasebe M."/>
            <person name="Maruyama T."/>
            <person name="Minagawa J."/>
            <person name="Obokata J."/>
            <person name="Shigenobu S."/>
        </authorList>
    </citation>
    <scope>NUCLEOTIDE SEQUENCE [LARGE SCALE GENOMIC DNA]</scope>
</reference>
<proteinExistence type="predicted"/>
<gene>
    <name evidence="1" type="ORF">PoB_000344000</name>
</gene>
<sequence length="87" mass="9536">MRETINHCTLCHHKKRKVLVEDAVKQHIQLSDAGSQELLLTSTDLTLTSLTPTSTDLTLTSLTPTSTDASHTYTIFPPPSDCVKGDQ</sequence>
<organism evidence="1 2">
    <name type="scientific">Plakobranchus ocellatus</name>
    <dbReference type="NCBI Taxonomy" id="259542"/>
    <lineage>
        <taxon>Eukaryota</taxon>
        <taxon>Metazoa</taxon>
        <taxon>Spiralia</taxon>
        <taxon>Lophotrochozoa</taxon>
        <taxon>Mollusca</taxon>
        <taxon>Gastropoda</taxon>
        <taxon>Heterobranchia</taxon>
        <taxon>Euthyneura</taxon>
        <taxon>Panpulmonata</taxon>
        <taxon>Sacoglossa</taxon>
        <taxon>Placobranchoidea</taxon>
        <taxon>Plakobranchidae</taxon>
        <taxon>Plakobranchus</taxon>
    </lineage>
</organism>
<dbReference type="AlphaFoldDB" id="A0AAV3Y230"/>